<dbReference type="GO" id="GO:0009507">
    <property type="term" value="C:chloroplast"/>
    <property type="evidence" value="ECO:0007669"/>
    <property type="project" value="UniProtKB-SubCell"/>
</dbReference>
<dbReference type="Gene3D" id="2.30.30.30">
    <property type="match status" value="1"/>
</dbReference>
<keyword evidence="4" id="KW-0934">Plastid</keyword>
<name>A0A448Z3T9_9STRA</name>
<dbReference type="OrthoDB" id="1875589at2759"/>
<feature type="domain" description="Large ribosomal subunit protein eL14" evidence="7">
    <location>
        <begin position="49"/>
        <end position="121"/>
    </location>
</feature>
<dbReference type="InterPro" id="IPR008991">
    <property type="entry name" value="Translation_prot_SH3-like_sf"/>
</dbReference>
<dbReference type="Gene3D" id="6.10.250.2270">
    <property type="match status" value="1"/>
</dbReference>
<reference evidence="8 9" key="1">
    <citation type="submission" date="2019-01" db="EMBL/GenBank/DDBJ databases">
        <authorList>
            <person name="Ferrante I. M."/>
        </authorList>
    </citation>
    <scope>NUCLEOTIDE SEQUENCE [LARGE SCALE GENOMIC DNA]</scope>
    <source>
        <strain evidence="8 9">B856</strain>
    </source>
</reference>
<dbReference type="PANTHER" id="PTHR11127">
    <property type="entry name" value="60S RIBOSOMAL PROTEIN L14"/>
    <property type="match status" value="1"/>
</dbReference>
<gene>
    <name evidence="8" type="ORF">PSNMU_V1.4_AUG-EV-PASAV3_0035710</name>
</gene>
<dbReference type="PANTHER" id="PTHR11127:SF2">
    <property type="entry name" value="LARGE RIBOSOMAL SUBUNIT PROTEIN EL14"/>
    <property type="match status" value="1"/>
</dbReference>
<dbReference type="InterPro" id="IPR039660">
    <property type="entry name" value="Ribosomal_eL14"/>
</dbReference>
<proteinExistence type="inferred from homology"/>
<protein>
    <recommendedName>
        <fullName evidence="7">Large ribosomal subunit protein eL14 domain-containing protein</fullName>
    </recommendedName>
</protein>
<sequence>MVFKRHVEVGRIVLINYGPEKGSLATIIDIVDQNKCLIDGPAELTGVSRQVISYSRIALTDLTVKIQANARQKTLLKAWSEADTLAKWEASSWAKKMSAKKTRANLSDFDRFKVMVAKKQKSEIIAKKMVELGA</sequence>
<evidence type="ECO:0000313" key="8">
    <source>
        <dbReference type="EMBL" id="VEU36787.1"/>
    </source>
</evidence>
<dbReference type="InterPro" id="IPR002784">
    <property type="entry name" value="Ribosomal_eL14_dom"/>
</dbReference>
<evidence type="ECO:0000256" key="4">
    <source>
        <dbReference type="ARBA" id="ARBA00022640"/>
    </source>
</evidence>
<organism evidence="8 9">
    <name type="scientific">Pseudo-nitzschia multistriata</name>
    <dbReference type="NCBI Taxonomy" id="183589"/>
    <lineage>
        <taxon>Eukaryota</taxon>
        <taxon>Sar</taxon>
        <taxon>Stramenopiles</taxon>
        <taxon>Ochrophyta</taxon>
        <taxon>Bacillariophyta</taxon>
        <taxon>Bacillariophyceae</taxon>
        <taxon>Bacillariophycidae</taxon>
        <taxon>Bacillariales</taxon>
        <taxon>Bacillariaceae</taxon>
        <taxon>Pseudo-nitzschia</taxon>
    </lineage>
</organism>
<dbReference type="Pfam" id="PF01929">
    <property type="entry name" value="Ribosomal_L14e"/>
    <property type="match status" value="1"/>
</dbReference>
<dbReference type="AlphaFoldDB" id="A0A448Z3T9"/>
<comment type="subcellular location">
    <subcellularLocation>
        <location evidence="1">Plastid</location>
        <location evidence="1">Chloroplast</location>
    </subcellularLocation>
</comment>
<evidence type="ECO:0000256" key="2">
    <source>
        <dbReference type="ARBA" id="ARBA00006592"/>
    </source>
</evidence>
<dbReference type="CDD" id="cd23702">
    <property type="entry name" value="eL14"/>
    <property type="match status" value="1"/>
</dbReference>
<evidence type="ECO:0000256" key="3">
    <source>
        <dbReference type="ARBA" id="ARBA00022528"/>
    </source>
</evidence>
<evidence type="ECO:0000259" key="7">
    <source>
        <dbReference type="Pfam" id="PF01929"/>
    </source>
</evidence>
<keyword evidence="3" id="KW-0150">Chloroplast</keyword>
<dbReference type="SUPFAM" id="SSF50104">
    <property type="entry name" value="Translation proteins SH3-like domain"/>
    <property type="match status" value="1"/>
</dbReference>
<evidence type="ECO:0000313" key="9">
    <source>
        <dbReference type="Proteomes" id="UP000291116"/>
    </source>
</evidence>
<evidence type="ECO:0000256" key="6">
    <source>
        <dbReference type="ARBA" id="ARBA00023274"/>
    </source>
</evidence>
<keyword evidence="9" id="KW-1185">Reference proteome</keyword>
<evidence type="ECO:0000256" key="5">
    <source>
        <dbReference type="ARBA" id="ARBA00022980"/>
    </source>
</evidence>
<dbReference type="Proteomes" id="UP000291116">
    <property type="component" value="Unassembled WGS sequence"/>
</dbReference>
<dbReference type="GO" id="GO:0003723">
    <property type="term" value="F:RNA binding"/>
    <property type="evidence" value="ECO:0007669"/>
    <property type="project" value="InterPro"/>
</dbReference>
<dbReference type="GO" id="GO:0006412">
    <property type="term" value="P:translation"/>
    <property type="evidence" value="ECO:0007669"/>
    <property type="project" value="InterPro"/>
</dbReference>
<dbReference type="InterPro" id="IPR014722">
    <property type="entry name" value="Rib_uL2_dom2"/>
</dbReference>
<keyword evidence="5" id="KW-0689">Ribosomal protein</keyword>
<keyword evidence="6" id="KW-0687">Ribonucleoprotein</keyword>
<dbReference type="GO" id="GO:0042273">
    <property type="term" value="P:ribosomal large subunit biogenesis"/>
    <property type="evidence" value="ECO:0007669"/>
    <property type="project" value="TreeGrafter"/>
</dbReference>
<dbReference type="EMBL" id="CAACVS010000103">
    <property type="protein sequence ID" value="VEU36787.1"/>
    <property type="molecule type" value="Genomic_DNA"/>
</dbReference>
<evidence type="ECO:0000256" key="1">
    <source>
        <dbReference type="ARBA" id="ARBA00004229"/>
    </source>
</evidence>
<dbReference type="GO" id="GO:0022625">
    <property type="term" value="C:cytosolic large ribosomal subunit"/>
    <property type="evidence" value="ECO:0007669"/>
    <property type="project" value="TreeGrafter"/>
</dbReference>
<accession>A0A448Z3T9</accession>
<comment type="similarity">
    <text evidence="2">Belongs to the eukaryotic ribosomal protein eL14 family.</text>
</comment>
<dbReference type="GO" id="GO:0003735">
    <property type="term" value="F:structural constituent of ribosome"/>
    <property type="evidence" value="ECO:0007669"/>
    <property type="project" value="InterPro"/>
</dbReference>